<dbReference type="NCBIfam" id="TIGR00005">
    <property type="entry name" value="rluA_subfam"/>
    <property type="match status" value="1"/>
</dbReference>
<comment type="function">
    <text evidence="5">Responsible for synthesis of pseudouridine from uracil.</text>
</comment>
<dbReference type="GO" id="GO:0140098">
    <property type="term" value="F:catalytic activity, acting on RNA"/>
    <property type="evidence" value="ECO:0007669"/>
    <property type="project" value="UniProtKB-ARBA"/>
</dbReference>
<evidence type="ECO:0000313" key="9">
    <source>
        <dbReference type="Proteomes" id="UP000077280"/>
    </source>
</evidence>
<dbReference type="InterPro" id="IPR020103">
    <property type="entry name" value="PsdUridine_synth_cat_dom_sf"/>
</dbReference>
<dbReference type="EC" id="5.4.99.-" evidence="5"/>
<dbReference type="CDD" id="cd02869">
    <property type="entry name" value="PseudoU_synth_RluA_like"/>
    <property type="match status" value="1"/>
</dbReference>
<gene>
    <name evidence="8" type="ORF">A7K95_04130</name>
    <name evidence="7" type="ORF">GA842_05670</name>
</gene>
<comment type="caution">
    <text evidence="7">The sequence shown here is derived from an EMBL/GenBank/DDBJ whole genome shotgun (WGS) entry which is preliminary data.</text>
</comment>
<accession>A0AAP5WG32</accession>
<evidence type="ECO:0000256" key="5">
    <source>
        <dbReference type="RuleBase" id="RU362028"/>
    </source>
</evidence>
<evidence type="ECO:0000256" key="3">
    <source>
        <dbReference type="ARBA" id="ARBA00023235"/>
    </source>
</evidence>
<dbReference type="InterPro" id="IPR050188">
    <property type="entry name" value="RluA_PseudoU_synthase"/>
</dbReference>
<dbReference type="GO" id="GO:0000455">
    <property type="term" value="P:enzyme-directed rRNA pseudouridine synthesis"/>
    <property type="evidence" value="ECO:0007669"/>
    <property type="project" value="TreeGrafter"/>
</dbReference>
<feature type="active site" evidence="4">
    <location>
        <position position="134"/>
    </location>
</feature>
<dbReference type="EMBL" id="LXND01000031">
    <property type="protein sequence ID" value="OAD64530.1"/>
    <property type="molecule type" value="Genomic_DNA"/>
</dbReference>
<dbReference type="PANTHER" id="PTHR21600">
    <property type="entry name" value="MITOCHONDRIAL RNA PSEUDOURIDINE SYNTHASE"/>
    <property type="match status" value="1"/>
</dbReference>
<dbReference type="GO" id="GO:0009982">
    <property type="term" value="F:pseudouridine synthase activity"/>
    <property type="evidence" value="ECO:0007669"/>
    <property type="project" value="InterPro"/>
</dbReference>
<evidence type="ECO:0000256" key="1">
    <source>
        <dbReference type="ARBA" id="ARBA00000073"/>
    </source>
</evidence>
<dbReference type="Proteomes" id="UP000077280">
    <property type="component" value="Unassembled WGS sequence"/>
</dbReference>
<dbReference type="PROSITE" id="PS01129">
    <property type="entry name" value="PSI_RLU"/>
    <property type="match status" value="1"/>
</dbReference>
<dbReference type="FunFam" id="3.30.2350.10:FF:000005">
    <property type="entry name" value="Pseudouridine synthase"/>
    <property type="match status" value="1"/>
</dbReference>
<organism evidence="7 10">
    <name type="scientific">Pediococcus parvulus</name>
    <dbReference type="NCBI Taxonomy" id="54062"/>
    <lineage>
        <taxon>Bacteria</taxon>
        <taxon>Bacillati</taxon>
        <taxon>Bacillota</taxon>
        <taxon>Bacilli</taxon>
        <taxon>Lactobacillales</taxon>
        <taxon>Lactobacillaceae</taxon>
        <taxon>Pediococcus</taxon>
    </lineage>
</organism>
<dbReference type="InterPro" id="IPR006145">
    <property type="entry name" value="PsdUridine_synth_RsuA/RluA"/>
</dbReference>
<dbReference type="RefSeq" id="WP_068805433.1">
    <property type="nucleotide sequence ID" value="NZ_CP158977.1"/>
</dbReference>
<sequence length="301" mass="34552">MKFNWQVNVESPEKIRTFLYQKGISRTLLKGIKFHGGSIELNHKPARVIEKVDNGDLLTLFLPPEISNEHVSISNEPIEICYEDDHFLVVNKPAYLATVPSHLYANDTLVNRVKGYYKRQKYESLVTHVVTRLDRDTSGLVIFAKHHFAHSVLDKELKKHQIKKIYIAIVQGHMQQTHGLIDLPIAREEGSFIRRQVAMLGTGRRSVTEYWVTKSLRDATLLRVRLHTGRTHQIRVHFSALHHPLVGDVLYGGSCSGYMQRQALHCASVSFFNPFLNRQITVSAPLPRDVVAYLEQESRRQ</sequence>
<comment type="catalytic activity">
    <reaction evidence="1 5">
        <text>a uridine in RNA = a pseudouridine in RNA</text>
        <dbReference type="Rhea" id="RHEA:48348"/>
        <dbReference type="Rhea" id="RHEA-COMP:12068"/>
        <dbReference type="Rhea" id="RHEA-COMP:12069"/>
        <dbReference type="ChEBI" id="CHEBI:65314"/>
        <dbReference type="ChEBI" id="CHEBI:65315"/>
    </reaction>
</comment>
<reference evidence="7" key="2">
    <citation type="submission" date="2019-10" db="EMBL/GenBank/DDBJ databases">
        <title>Malate fermentation in French cider.</title>
        <authorList>
            <person name="Cousin F.J."/>
            <person name="Medina Fernandez S."/>
            <person name="Misery B."/>
            <person name="Laplace J.-M."/>
            <person name="Cretenet M."/>
        </authorList>
    </citation>
    <scope>NUCLEOTIDE SEQUENCE</scope>
    <source>
        <strain evidence="7">UCMA15901</strain>
    </source>
</reference>
<dbReference type="Gene3D" id="3.30.2350.10">
    <property type="entry name" value="Pseudouridine synthase"/>
    <property type="match status" value="1"/>
</dbReference>
<dbReference type="EMBL" id="WERX01000015">
    <property type="protein sequence ID" value="MDV7694385.1"/>
    <property type="molecule type" value="Genomic_DNA"/>
</dbReference>
<evidence type="ECO:0000313" key="10">
    <source>
        <dbReference type="Proteomes" id="UP001275867"/>
    </source>
</evidence>
<dbReference type="AlphaFoldDB" id="A0AAP5WG32"/>
<dbReference type="PANTHER" id="PTHR21600:SF35">
    <property type="entry name" value="PSEUDOURIDINE SYNTHASE"/>
    <property type="match status" value="1"/>
</dbReference>
<reference evidence="8 9" key="1">
    <citation type="submission" date="2016-05" db="EMBL/GenBank/DDBJ databases">
        <title>Draft genome sequence of Pediococcus parvulus 2.6, a probiotic beta-glucan producer strain.</title>
        <authorList>
            <person name="Mohedano M.L."/>
            <person name="Perez-Ramos A."/>
            <person name="Duenas M.T."/>
            <person name="Lamontanara A."/>
            <person name="Orru L."/>
            <person name="Spano G."/>
            <person name="Capozzi V."/>
            <person name="Lopez P."/>
        </authorList>
    </citation>
    <scope>NUCLEOTIDE SEQUENCE [LARGE SCALE GENOMIC DNA]</scope>
    <source>
        <strain evidence="8 9">2.6</strain>
    </source>
</reference>
<dbReference type="InterPro" id="IPR006224">
    <property type="entry name" value="PsdUridine_synth_RluA-like_CS"/>
</dbReference>
<evidence type="ECO:0000256" key="4">
    <source>
        <dbReference type="PIRSR" id="PIRSR606225-1"/>
    </source>
</evidence>
<proteinExistence type="inferred from homology"/>
<dbReference type="Pfam" id="PF00849">
    <property type="entry name" value="PseudoU_synth_2"/>
    <property type="match status" value="1"/>
</dbReference>
<evidence type="ECO:0000313" key="8">
    <source>
        <dbReference type="EMBL" id="OAD64530.1"/>
    </source>
</evidence>
<keyword evidence="9" id="KW-1185">Reference proteome</keyword>
<dbReference type="InterPro" id="IPR006225">
    <property type="entry name" value="PsdUridine_synth_RluC/D"/>
</dbReference>
<dbReference type="SUPFAM" id="SSF55120">
    <property type="entry name" value="Pseudouridine synthase"/>
    <property type="match status" value="1"/>
</dbReference>
<evidence type="ECO:0000259" key="6">
    <source>
        <dbReference type="Pfam" id="PF00849"/>
    </source>
</evidence>
<evidence type="ECO:0000313" key="7">
    <source>
        <dbReference type="EMBL" id="MDV7694385.1"/>
    </source>
</evidence>
<feature type="domain" description="Pseudouridine synthase RsuA/RluA-like" evidence="6">
    <location>
        <begin position="86"/>
        <end position="240"/>
    </location>
</feature>
<dbReference type="GeneID" id="93382864"/>
<dbReference type="Proteomes" id="UP001275867">
    <property type="component" value="Unassembled WGS sequence"/>
</dbReference>
<dbReference type="GO" id="GO:0003723">
    <property type="term" value="F:RNA binding"/>
    <property type="evidence" value="ECO:0007669"/>
    <property type="project" value="InterPro"/>
</dbReference>
<name>A0AAP5WG32_9LACO</name>
<keyword evidence="3 5" id="KW-0413">Isomerase</keyword>
<evidence type="ECO:0000256" key="2">
    <source>
        <dbReference type="ARBA" id="ARBA00010876"/>
    </source>
</evidence>
<protein>
    <recommendedName>
        <fullName evidence="5">Pseudouridine synthase</fullName>
        <ecNumber evidence="5">5.4.99.-</ecNumber>
    </recommendedName>
</protein>
<comment type="similarity">
    <text evidence="2 5">Belongs to the pseudouridine synthase RluA family.</text>
</comment>